<dbReference type="PROSITE" id="PS50943">
    <property type="entry name" value="HTH_CROC1"/>
    <property type="match status" value="1"/>
</dbReference>
<dbReference type="CDD" id="cd00093">
    <property type="entry name" value="HTH_XRE"/>
    <property type="match status" value="1"/>
</dbReference>
<feature type="domain" description="HTH cro/C1-type" evidence="3">
    <location>
        <begin position="7"/>
        <end position="61"/>
    </location>
</feature>
<dbReference type="GO" id="GO:0003677">
    <property type="term" value="F:DNA binding"/>
    <property type="evidence" value="ECO:0007669"/>
    <property type="project" value="UniProtKB-KW"/>
</dbReference>
<feature type="transmembrane region" description="Helical" evidence="2">
    <location>
        <begin position="113"/>
        <end position="130"/>
    </location>
</feature>
<keyword evidence="2" id="KW-0812">Transmembrane</keyword>
<feature type="transmembrane region" description="Helical" evidence="2">
    <location>
        <begin position="83"/>
        <end position="107"/>
    </location>
</feature>
<dbReference type="PANTHER" id="PTHR46558">
    <property type="entry name" value="TRACRIPTIONAL REGULATORY PROTEIN-RELATED-RELATED"/>
    <property type="match status" value="1"/>
</dbReference>
<dbReference type="Pfam" id="PF01381">
    <property type="entry name" value="HTH_3"/>
    <property type="match status" value="1"/>
</dbReference>
<protein>
    <recommendedName>
        <fullName evidence="3">HTH cro/C1-type domain-containing protein</fullName>
    </recommendedName>
</protein>
<keyword evidence="2" id="KW-0472">Membrane</keyword>
<dbReference type="OrthoDB" id="4427456at2"/>
<dbReference type="Gene3D" id="1.10.260.40">
    <property type="entry name" value="lambda repressor-like DNA-binding domains"/>
    <property type="match status" value="1"/>
</dbReference>
<keyword evidence="5" id="KW-1185">Reference proteome</keyword>
<organism evidence="4 5">
    <name type="scientific">Enterococcus ureasiticus</name>
    <dbReference type="NCBI Taxonomy" id="903984"/>
    <lineage>
        <taxon>Bacteria</taxon>
        <taxon>Bacillati</taxon>
        <taxon>Bacillota</taxon>
        <taxon>Bacilli</taxon>
        <taxon>Lactobacillales</taxon>
        <taxon>Enterococcaceae</taxon>
        <taxon>Enterococcus</taxon>
    </lineage>
</organism>
<evidence type="ECO:0000313" key="5">
    <source>
        <dbReference type="Proteomes" id="UP000094068"/>
    </source>
</evidence>
<dbReference type="RefSeq" id="WP_069646798.1">
    <property type="nucleotide sequence ID" value="NZ_MIJZ01000014.1"/>
</dbReference>
<comment type="caution">
    <text evidence="4">The sequence shown here is derived from an EMBL/GenBank/DDBJ whole genome shotgun (WGS) entry which is preliminary data.</text>
</comment>
<evidence type="ECO:0000313" key="4">
    <source>
        <dbReference type="EMBL" id="OEG11051.1"/>
    </source>
</evidence>
<dbReference type="EMBL" id="MIJZ01000014">
    <property type="protein sequence ID" value="OEG11051.1"/>
    <property type="molecule type" value="Genomic_DNA"/>
</dbReference>
<sequence length="140" mass="16387">MTIGEILKEKREQLGYTQKEVAQKLYVSRQTVSNWEMGKTYPDIEKLLNLSDFYGVSLDELIKEDYRMVDKLKKDTYEQKIRVYGFLSEQLSAMILGSILTCIFFGIHFSTMGQIVLIVMTLGCFVFLLWRNGFFEKLLK</sequence>
<keyword evidence="1" id="KW-0238">DNA-binding</keyword>
<evidence type="ECO:0000259" key="3">
    <source>
        <dbReference type="PROSITE" id="PS50943"/>
    </source>
</evidence>
<proteinExistence type="predicted"/>
<reference evidence="5" key="1">
    <citation type="submission" date="2016-09" db="EMBL/GenBank/DDBJ databases">
        <authorList>
            <person name="Gulvik C.A."/>
        </authorList>
    </citation>
    <scope>NUCLEOTIDE SEQUENCE [LARGE SCALE GENOMIC DNA]</scope>
    <source>
        <strain evidence="5">DSM 23328</strain>
    </source>
</reference>
<dbReference type="AlphaFoldDB" id="A0A1E5GEH8"/>
<dbReference type="InterPro" id="IPR001387">
    <property type="entry name" value="Cro/C1-type_HTH"/>
</dbReference>
<dbReference type="InterPro" id="IPR010982">
    <property type="entry name" value="Lambda_DNA-bd_dom_sf"/>
</dbReference>
<accession>A0A1E5GEH8</accession>
<name>A0A1E5GEH8_9ENTE</name>
<dbReference type="SMART" id="SM00530">
    <property type="entry name" value="HTH_XRE"/>
    <property type="match status" value="1"/>
</dbReference>
<dbReference type="STRING" id="903984.BCR21_12275"/>
<dbReference type="SUPFAM" id="SSF47413">
    <property type="entry name" value="lambda repressor-like DNA-binding domains"/>
    <property type="match status" value="1"/>
</dbReference>
<dbReference type="Proteomes" id="UP000094068">
    <property type="component" value="Unassembled WGS sequence"/>
</dbReference>
<dbReference type="PANTHER" id="PTHR46558:SF15">
    <property type="entry name" value="HELIX-TURN-HELIX DOMAIN PROTEIN"/>
    <property type="match status" value="1"/>
</dbReference>
<evidence type="ECO:0000256" key="1">
    <source>
        <dbReference type="ARBA" id="ARBA00023125"/>
    </source>
</evidence>
<gene>
    <name evidence="4" type="ORF">BCR21_12275</name>
</gene>
<evidence type="ECO:0000256" key="2">
    <source>
        <dbReference type="SAM" id="Phobius"/>
    </source>
</evidence>
<keyword evidence="2" id="KW-1133">Transmembrane helix</keyword>